<dbReference type="Proteomes" id="UP000307087">
    <property type="component" value="Unassembled WGS sequence"/>
</dbReference>
<sequence>MPSPENPICAVCSTSLDLFDRALLLRRHEVDLFRCPQCGLMAFPDPWWLTEAYESAIYDGDQGLLRRSRLLSRVTATLIRAEGLGAGRFLDWGGGYGTLTRMMRDKHLDYYTADAYATNILAPGFTGDEKETYDLVTAFEVLEHLHDPMEQLATVTSHNDRFFFTTVLHDMKAPPRPGTWWYYALDSGQHIAFHTKQSLAILAERMGYSVTSDGDNYHLFHRGPVRPATRLLLSERAAGAKRRGVELARTMTGRRPDQPGMRA</sequence>
<comment type="caution">
    <text evidence="1">The sequence shown here is derived from an EMBL/GenBank/DDBJ whole genome shotgun (WGS) entry which is preliminary data.</text>
</comment>
<dbReference type="AlphaFoldDB" id="A0A4S8N0D0"/>
<keyword evidence="1" id="KW-0489">Methyltransferase</keyword>
<name>A0A4S8N0D0_9ACTN</name>
<dbReference type="GO" id="GO:0008168">
    <property type="term" value="F:methyltransferase activity"/>
    <property type="evidence" value="ECO:0007669"/>
    <property type="project" value="UniProtKB-KW"/>
</dbReference>
<dbReference type="GO" id="GO:0032259">
    <property type="term" value="P:methylation"/>
    <property type="evidence" value="ECO:0007669"/>
    <property type="project" value="UniProtKB-KW"/>
</dbReference>
<keyword evidence="1" id="KW-0808">Transferase</keyword>
<dbReference type="InterPro" id="IPR029063">
    <property type="entry name" value="SAM-dependent_MTases_sf"/>
</dbReference>
<organism evidence="1 2">
    <name type="scientific">Nocardioides caeni</name>
    <dbReference type="NCBI Taxonomy" id="574700"/>
    <lineage>
        <taxon>Bacteria</taxon>
        <taxon>Bacillati</taxon>
        <taxon>Actinomycetota</taxon>
        <taxon>Actinomycetes</taxon>
        <taxon>Propionibacteriales</taxon>
        <taxon>Nocardioidaceae</taxon>
        <taxon>Nocardioides</taxon>
    </lineage>
</organism>
<dbReference type="SUPFAM" id="SSF53335">
    <property type="entry name" value="S-adenosyl-L-methionine-dependent methyltransferases"/>
    <property type="match status" value="1"/>
</dbReference>
<reference evidence="1 2" key="1">
    <citation type="journal article" date="2009" name="Int. J. Syst. Evol. Microbiol.">
        <title>Nocardioides caeni sp. nov., isolated from wastewater.</title>
        <authorList>
            <person name="Yoon J.H."/>
            <person name="Kang S.J."/>
            <person name="Park S."/>
            <person name="Kim W."/>
            <person name="Oh T.K."/>
        </authorList>
    </citation>
    <scope>NUCLEOTIDE SEQUENCE [LARGE SCALE GENOMIC DNA]</scope>
    <source>
        <strain evidence="1 2">DSM 23134</strain>
    </source>
</reference>
<dbReference type="RefSeq" id="WP_136564037.1">
    <property type="nucleotide sequence ID" value="NZ_BAABLS010000007.1"/>
</dbReference>
<accession>A0A4S8N0D0</accession>
<dbReference type="Gene3D" id="3.40.50.150">
    <property type="entry name" value="Vaccinia Virus protein VP39"/>
    <property type="match status" value="1"/>
</dbReference>
<evidence type="ECO:0000313" key="1">
    <source>
        <dbReference type="EMBL" id="THV09208.1"/>
    </source>
</evidence>
<evidence type="ECO:0000313" key="2">
    <source>
        <dbReference type="Proteomes" id="UP000307087"/>
    </source>
</evidence>
<dbReference type="Pfam" id="PF13489">
    <property type="entry name" value="Methyltransf_23"/>
    <property type="match status" value="1"/>
</dbReference>
<keyword evidence="2" id="KW-1185">Reference proteome</keyword>
<dbReference type="EMBL" id="STGW01000015">
    <property type="protein sequence ID" value="THV09208.1"/>
    <property type="molecule type" value="Genomic_DNA"/>
</dbReference>
<dbReference type="OrthoDB" id="9791944at2"/>
<proteinExistence type="predicted"/>
<protein>
    <submittedName>
        <fullName evidence="1">Class I SAM-dependent methyltransferase</fullName>
    </submittedName>
</protein>
<gene>
    <name evidence="1" type="ORF">E9934_16690</name>
</gene>